<keyword evidence="7" id="KW-0676">Redox-active center</keyword>
<dbReference type="InterPro" id="IPR017937">
    <property type="entry name" value="Thioredoxin_CS"/>
</dbReference>
<protein>
    <submittedName>
        <fullName evidence="11">Thiol:disulfide interchange protein DsbD</fullName>
    </submittedName>
</protein>
<dbReference type="PROSITE" id="PS51354">
    <property type="entry name" value="GLUTAREDOXIN_2"/>
    <property type="match status" value="1"/>
</dbReference>
<comment type="subcellular location">
    <subcellularLocation>
        <location evidence="1">Cell membrane</location>
        <topology evidence="1">Multi-pass membrane protein</topology>
    </subcellularLocation>
</comment>
<dbReference type="STRING" id="1121449.SAMN02745704_02041"/>
<dbReference type="GO" id="GO:0005886">
    <property type="term" value="C:plasma membrane"/>
    <property type="evidence" value="ECO:0007669"/>
    <property type="project" value="UniProtKB-SubCell"/>
</dbReference>
<keyword evidence="9" id="KW-0732">Signal</keyword>
<dbReference type="PANTHER" id="PTHR32234:SF0">
    <property type="entry name" value="THIOL:DISULFIDE INTERCHANGE PROTEIN DSBD"/>
    <property type="match status" value="1"/>
</dbReference>
<evidence type="ECO:0000313" key="12">
    <source>
        <dbReference type="Proteomes" id="UP000190027"/>
    </source>
</evidence>
<keyword evidence="6 8" id="KW-0472">Membrane</keyword>
<evidence type="ECO:0000256" key="2">
    <source>
        <dbReference type="ARBA" id="ARBA00022475"/>
    </source>
</evidence>
<feature type="transmembrane region" description="Helical" evidence="8">
    <location>
        <begin position="392"/>
        <end position="417"/>
    </location>
</feature>
<keyword evidence="5 8" id="KW-1133">Transmembrane helix</keyword>
<evidence type="ECO:0000256" key="6">
    <source>
        <dbReference type="ARBA" id="ARBA00023136"/>
    </source>
</evidence>
<dbReference type="InterPro" id="IPR013766">
    <property type="entry name" value="Thioredoxin_domain"/>
</dbReference>
<evidence type="ECO:0000256" key="1">
    <source>
        <dbReference type="ARBA" id="ARBA00004651"/>
    </source>
</evidence>
<feature type="transmembrane region" description="Helical" evidence="8">
    <location>
        <begin position="453"/>
        <end position="472"/>
    </location>
</feature>
<dbReference type="GO" id="GO:0015035">
    <property type="term" value="F:protein-disulfide reductase activity"/>
    <property type="evidence" value="ECO:0007669"/>
    <property type="project" value="TreeGrafter"/>
</dbReference>
<feature type="transmembrane region" description="Helical" evidence="8">
    <location>
        <begin position="316"/>
        <end position="338"/>
    </location>
</feature>
<keyword evidence="2" id="KW-1003">Cell membrane</keyword>
<keyword evidence="4" id="KW-0201">Cytochrome c-type biogenesis</keyword>
<dbReference type="PROSITE" id="PS51352">
    <property type="entry name" value="THIOREDOXIN_2"/>
    <property type="match status" value="1"/>
</dbReference>
<evidence type="ECO:0000256" key="9">
    <source>
        <dbReference type="SAM" id="SignalP"/>
    </source>
</evidence>
<feature type="transmembrane region" description="Helical" evidence="8">
    <location>
        <begin position="484"/>
        <end position="503"/>
    </location>
</feature>
<organism evidence="11 12">
    <name type="scientific">Paucidesulfovibrio gracilis DSM 16080</name>
    <dbReference type="NCBI Taxonomy" id="1121449"/>
    <lineage>
        <taxon>Bacteria</taxon>
        <taxon>Pseudomonadati</taxon>
        <taxon>Thermodesulfobacteriota</taxon>
        <taxon>Desulfovibrionia</taxon>
        <taxon>Desulfovibrionales</taxon>
        <taxon>Desulfovibrionaceae</taxon>
        <taxon>Paucidesulfovibrio</taxon>
    </lineage>
</organism>
<gene>
    <name evidence="11" type="ORF">SAMN02745704_02041</name>
</gene>
<dbReference type="Gene3D" id="3.40.30.10">
    <property type="entry name" value="Glutaredoxin"/>
    <property type="match status" value="1"/>
</dbReference>
<feature type="transmembrane region" description="Helical" evidence="8">
    <location>
        <begin position="359"/>
        <end position="386"/>
    </location>
</feature>
<evidence type="ECO:0000256" key="7">
    <source>
        <dbReference type="ARBA" id="ARBA00023284"/>
    </source>
</evidence>
<feature type="chain" id="PRO_5012549629" evidence="9">
    <location>
        <begin position="24"/>
        <end position="629"/>
    </location>
</feature>
<dbReference type="Pfam" id="PF13899">
    <property type="entry name" value="Thioredoxin_7"/>
    <property type="match status" value="1"/>
</dbReference>
<evidence type="ECO:0000256" key="4">
    <source>
        <dbReference type="ARBA" id="ARBA00022748"/>
    </source>
</evidence>
<feature type="signal peptide" evidence="9">
    <location>
        <begin position="1"/>
        <end position="23"/>
    </location>
</feature>
<dbReference type="GO" id="GO:0017004">
    <property type="term" value="P:cytochrome complex assembly"/>
    <property type="evidence" value="ECO:0007669"/>
    <property type="project" value="UniProtKB-KW"/>
</dbReference>
<dbReference type="EMBL" id="FUYC01000009">
    <property type="protein sequence ID" value="SKA87328.1"/>
    <property type="molecule type" value="Genomic_DNA"/>
</dbReference>
<name>A0A1T4XDR6_9BACT</name>
<feature type="domain" description="Thioredoxin" evidence="10">
    <location>
        <begin position="497"/>
        <end position="624"/>
    </location>
</feature>
<dbReference type="InterPro" id="IPR003834">
    <property type="entry name" value="Cyt_c_assmbl_TM_dom"/>
</dbReference>
<evidence type="ECO:0000259" key="10">
    <source>
        <dbReference type="PROSITE" id="PS51352"/>
    </source>
</evidence>
<dbReference type="RefSeq" id="WP_078717596.1">
    <property type="nucleotide sequence ID" value="NZ_FUYC01000009.1"/>
</dbReference>
<feature type="transmembrane region" description="Helical" evidence="8">
    <location>
        <begin position="232"/>
        <end position="252"/>
    </location>
</feature>
<dbReference type="GO" id="GO:0045454">
    <property type="term" value="P:cell redox homeostasis"/>
    <property type="evidence" value="ECO:0007669"/>
    <property type="project" value="TreeGrafter"/>
</dbReference>
<dbReference type="InterPro" id="IPR036249">
    <property type="entry name" value="Thioredoxin-like_sf"/>
</dbReference>
<accession>A0A1T4XDR6</accession>
<dbReference type="AlphaFoldDB" id="A0A1T4XDR6"/>
<dbReference type="Pfam" id="PF02683">
    <property type="entry name" value="DsbD_TM"/>
    <property type="match status" value="1"/>
</dbReference>
<evidence type="ECO:0000256" key="8">
    <source>
        <dbReference type="SAM" id="Phobius"/>
    </source>
</evidence>
<evidence type="ECO:0000256" key="5">
    <source>
        <dbReference type="ARBA" id="ARBA00022989"/>
    </source>
</evidence>
<keyword evidence="3 8" id="KW-0812">Transmembrane</keyword>
<dbReference type="PANTHER" id="PTHR32234">
    <property type="entry name" value="THIOL:DISULFIDE INTERCHANGE PROTEIN DSBD"/>
    <property type="match status" value="1"/>
</dbReference>
<feature type="transmembrane region" description="Helical" evidence="8">
    <location>
        <begin position="429"/>
        <end position="447"/>
    </location>
</feature>
<reference evidence="11 12" key="1">
    <citation type="submission" date="2017-02" db="EMBL/GenBank/DDBJ databases">
        <authorList>
            <person name="Peterson S.W."/>
        </authorList>
    </citation>
    <scope>NUCLEOTIDE SEQUENCE [LARGE SCALE GENOMIC DNA]</scope>
    <source>
        <strain evidence="11 12">DSM 16080</strain>
    </source>
</reference>
<feature type="transmembrane region" description="Helical" evidence="8">
    <location>
        <begin position="286"/>
        <end position="310"/>
    </location>
</feature>
<dbReference type="SUPFAM" id="SSF52833">
    <property type="entry name" value="Thioredoxin-like"/>
    <property type="match status" value="1"/>
</dbReference>
<evidence type="ECO:0000256" key="3">
    <source>
        <dbReference type="ARBA" id="ARBA00022692"/>
    </source>
</evidence>
<dbReference type="OrthoDB" id="9811036at2"/>
<proteinExistence type="predicted"/>
<evidence type="ECO:0000313" key="11">
    <source>
        <dbReference type="EMBL" id="SKA87328.1"/>
    </source>
</evidence>
<keyword evidence="12" id="KW-1185">Reference proteome</keyword>
<dbReference type="PROSITE" id="PS51257">
    <property type="entry name" value="PROKAR_LIPOPROTEIN"/>
    <property type="match status" value="1"/>
</dbReference>
<sequence>MKKQAVSILFFLLGVACFHPAHAQYVAPDEPFQVSFATYALSTADESTGPAHLIVLTLTPKDGWYAYAGDHPGPVGRPPQITAQTLPENTSLVPYLPPGQDKPDPFDSQRTMRVYPGSTPLFLPLPGGTDSVDRVQIRLRLSLCQDTKCRETVVNMVYPMEKLDGATLPQAQEQPWWPQYEAARQLGPQRPNQTTTMPVFAPPTDQTASPIRESDATRWNLSPRSAAPTLEVGGLITALALGLLAGLILNFMPCVLPVVSLKLSGLLAGGSLEETDKRRAFREHNIYFSLGVLSWFAFLAALLAATGMAWGEIFQSPLLVTILSAVVLALALSLFGVFTLPVVDLKLDTKTSRPEAQAFFTGVLATLLATPCSGPFLGGVLGWALWRPVYEVMLVFLCVGLGMSLPYLTMALFPGLSRHFPRPGAWTGYVERGAGFFLLATVAYLVNILPEEALTGALVLLWCTALASWLWGLGGPAASRSKRLWVRLSALLLAVVAVAWLAIPRPTTQSWVEFHPDDLQKRLGRELIVADFTADWCPTCKFLEQTVLVDQQLQRWAEEFNATFVRVDLTEDDPEAEALLRALNSRSIPLLAIFPQGEHANSPIVLRDIFTTRGIDAALKQAQNESADE</sequence>
<dbReference type="Proteomes" id="UP000190027">
    <property type="component" value="Unassembled WGS sequence"/>
</dbReference>
<dbReference type="PROSITE" id="PS00194">
    <property type="entry name" value="THIOREDOXIN_1"/>
    <property type="match status" value="1"/>
</dbReference>